<dbReference type="Proteomes" id="UP000054532">
    <property type="component" value="Unassembled WGS sequence"/>
</dbReference>
<reference evidence="1" key="1">
    <citation type="submission" date="2013-11" db="EMBL/GenBank/DDBJ databases">
        <title>The Genome Sequence of Phytophthora parasitica IAC_01/95.</title>
        <authorList>
            <consortium name="The Broad Institute Genomics Platform"/>
            <person name="Russ C."/>
            <person name="Tyler B."/>
            <person name="Panabieres F."/>
            <person name="Shan W."/>
            <person name="Tripathy S."/>
            <person name="Grunwald N."/>
            <person name="Machado M."/>
            <person name="Johnson C.S."/>
            <person name="Arredondo F."/>
            <person name="Hong C."/>
            <person name="Coffey M."/>
            <person name="Young S.K."/>
            <person name="Zeng Q."/>
            <person name="Gargeya S."/>
            <person name="Fitzgerald M."/>
            <person name="Abouelleil A."/>
            <person name="Alvarado L."/>
            <person name="Chapman S.B."/>
            <person name="Gainer-Dewar J."/>
            <person name="Goldberg J."/>
            <person name="Griggs A."/>
            <person name="Gujja S."/>
            <person name="Hansen M."/>
            <person name="Howarth C."/>
            <person name="Imamovic A."/>
            <person name="Ireland A."/>
            <person name="Larimer J."/>
            <person name="McCowan C."/>
            <person name="Murphy C."/>
            <person name="Pearson M."/>
            <person name="Poon T.W."/>
            <person name="Priest M."/>
            <person name="Roberts A."/>
            <person name="Saif S."/>
            <person name="Shea T."/>
            <person name="Sykes S."/>
            <person name="Wortman J."/>
            <person name="Nusbaum C."/>
            <person name="Birren B."/>
        </authorList>
    </citation>
    <scope>NUCLEOTIDE SEQUENCE [LARGE SCALE GENOMIC DNA]</scope>
    <source>
        <strain evidence="1">IAC_01/95</strain>
    </source>
</reference>
<dbReference type="EMBL" id="KI694983">
    <property type="protein sequence ID" value="ETM37993.1"/>
    <property type="molecule type" value="Genomic_DNA"/>
</dbReference>
<gene>
    <name evidence="1" type="ORF">L914_15604</name>
</gene>
<dbReference type="VEuPathDB" id="FungiDB:PPTG_22656"/>
<protein>
    <recommendedName>
        <fullName evidence="2">PiggyBac transposable element-derived protein domain-containing protein</fullName>
    </recommendedName>
</protein>
<name>W2MQS1_PHYNI</name>
<organism evidence="1">
    <name type="scientific">Phytophthora nicotianae</name>
    <name type="common">Potato buckeye rot agent</name>
    <name type="synonym">Phytophthora parasitica</name>
    <dbReference type="NCBI Taxonomy" id="4792"/>
    <lineage>
        <taxon>Eukaryota</taxon>
        <taxon>Sar</taxon>
        <taxon>Stramenopiles</taxon>
        <taxon>Oomycota</taxon>
        <taxon>Peronosporomycetes</taxon>
        <taxon>Peronosporales</taxon>
        <taxon>Peronosporaceae</taxon>
        <taxon>Phytophthora</taxon>
    </lineage>
</organism>
<proteinExistence type="predicted"/>
<evidence type="ECO:0008006" key="2">
    <source>
        <dbReference type="Google" id="ProtNLM"/>
    </source>
</evidence>
<dbReference type="AlphaFoldDB" id="W2MQS1"/>
<sequence>MARQQRIKDRRPAYKMKTSLQVQKEQRAFKPIQAHQFVNFIGLLCVRTLCPHKEKLSKYWAVDAQDAVPRGTFGRYISRKRFEEI</sequence>
<feature type="non-terminal residue" evidence="1">
    <location>
        <position position="85"/>
    </location>
</feature>
<accession>W2MQS1</accession>
<evidence type="ECO:0000313" key="1">
    <source>
        <dbReference type="EMBL" id="ETM37993.1"/>
    </source>
</evidence>